<dbReference type="EMBL" id="FNWL01000002">
    <property type="protein sequence ID" value="SEH16453.1"/>
    <property type="molecule type" value="Genomic_DNA"/>
</dbReference>
<sequence length="57" mass="6580">MSDRCHSSRYGRTRPVRRFRERIEFTVGVVVRLLDEIVLGTGKTVVYREIEIGLVTG</sequence>
<evidence type="ECO:0000313" key="1">
    <source>
        <dbReference type="EMBL" id="SEH16453.1"/>
    </source>
</evidence>
<keyword evidence="2" id="KW-1185">Reference proteome</keyword>
<organism evidence="1 2">
    <name type="scientific">Natronorubrum sediminis</name>
    <dbReference type="NCBI Taxonomy" id="640943"/>
    <lineage>
        <taxon>Archaea</taxon>
        <taxon>Methanobacteriati</taxon>
        <taxon>Methanobacteriota</taxon>
        <taxon>Stenosarchaea group</taxon>
        <taxon>Halobacteria</taxon>
        <taxon>Halobacteriales</taxon>
        <taxon>Natrialbaceae</taxon>
        <taxon>Natronorubrum</taxon>
    </lineage>
</organism>
<gene>
    <name evidence="1" type="ORF">SAMN04487967_2635</name>
</gene>
<protein>
    <submittedName>
        <fullName evidence="1">Uncharacterized protein</fullName>
    </submittedName>
</protein>
<proteinExistence type="predicted"/>
<name>A0A1H6G2D3_9EURY</name>
<evidence type="ECO:0000313" key="2">
    <source>
        <dbReference type="Proteomes" id="UP000199112"/>
    </source>
</evidence>
<dbReference type="Proteomes" id="UP000199112">
    <property type="component" value="Unassembled WGS sequence"/>
</dbReference>
<reference evidence="2" key="1">
    <citation type="submission" date="2016-10" db="EMBL/GenBank/DDBJ databases">
        <authorList>
            <person name="Varghese N."/>
            <person name="Submissions S."/>
        </authorList>
    </citation>
    <scope>NUCLEOTIDE SEQUENCE [LARGE SCALE GENOMIC DNA]</scope>
    <source>
        <strain evidence="2">CGMCC 1.8981</strain>
    </source>
</reference>
<dbReference type="AlphaFoldDB" id="A0A1H6G2D3"/>
<accession>A0A1H6G2D3</accession>